<reference evidence="1 2" key="1">
    <citation type="submission" date="2014-07" db="EMBL/GenBank/DDBJ databases">
        <title>Methanogenic archaea and the global carbon cycle.</title>
        <authorList>
            <person name="Henriksen J.R."/>
            <person name="Luke J."/>
            <person name="Reinhart S."/>
            <person name="Benedict M.N."/>
            <person name="Youngblut N.D."/>
            <person name="Metcalf M.E."/>
            <person name="Whitaker R.J."/>
            <person name="Metcalf W.W."/>
        </authorList>
    </citation>
    <scope>NUCLEOTIDE SEQUENCE [LARGE SCALE GENOMIC DNA]</scope>
    <source>
        <strain evidence="1 2">WWM610</strain>
    </source>
</reference>
<evidence type="ECO:0000313" key="1">
    <source>
        <dbReference type="EMBL" id="AKB41342.1"/>
    </source>
</evidence>
<evidence type="ECO:0000313" key="2">
    <source>
        <dbReference type="Proteomes" id="UP000033058"/>
    </source>
</evidence>
<organism evidence="1 2">
    <name type="scientific">Methanosarcina mazei WWM610</name>
    <dbReference type="NCBI Taxonomy" id="1434117"/>
    <lineage>
        <taxon>Archaea</taxon>
        <taxon>Methanobacteriati</taxon>
        <taxon>Methanobacteriota</taxon>
        <taxon>Stenosarchaea group</taxon>
        <taxon>Methanomicrobia</taxon>
        <taxon>Methanosarcinales</taxon>
        <taxon>Methanosarcinaceae</taxon>
        <taxon>Methanosarcina</taxon>
    </lineage>
</organism>
<dbReference type="HOGENOM" id="CLU_2420069_0_0_2"/>
<protein>
    <submittedName>
        <fullName evidence="1">Uncharacterized protein</fullName>
    </submittedName>
</protein>
<dbReference type="RefSeq" id="WP_048036397.1">
    <property type="nucleotide sequence ID" value="NZ_CP009509.1"/>
</dbReference>
<name>A0A0E3PZY9_METMZ</name>
<dbReference type="GeneID" id="24852102"/>
<accession>A0A0E3PZY9</accession>
<gene>
    <name evidence="1" type="ORF">MSMAW_2351</name>
</gene>
<dbReference type="EMBL" id="CP009509">
    <property type="protein sequence ID" value="AKB41342.1"/>
    <property type="molecule type" value="Genomic_DNA"/>
</dbReference>
<dbReference type="Proteomes" id="UP000033058">
    <property type="component" value="Chromosome"/>
</dbReference>
<dbReference type="PATRIC" id="fig|1434117.4.peg.3003"/>
<proteinExistence type="predicted"/>
<dbReference type="AlphaFoldDB" id="A0A0E3PZY9"/>
<sequence length="91" mass="10502">MSKKDEEMEKMIKDAKKQILAWYNPETDREFIESSTWSASPQYGEGSGSLTKLFVLQGGEAKGTILADYFNRVVIAYDRTFNEVRIWRATK</sequence>